<evidence type="ECO:0000256" key="8">
    <source>
        <dbReference type="SAM" id="Phobius"/>
    </source>
</evidence>
<reference evidence="9 10" key="1">
    <citation type="submission" date="2012-05" db="EMBL/GenBank/DDBJ databases">
        <title>Recombination and specialization in a pathogen metapopulation.</title>
        <authorList>
            <person name="Gardiner A."/>
            <person name="Kemen E."/>
            <person name="Schultz-Larsen T."/>
            <person name="MacLean D."/>
            <person name="Van Oosterhout C."/>
            <person name="Jones J.D.G."/>
        </authorList>
    </citation>
    <scope>NUCLEOTIDE SEQUENCE [LARGE SCALE GENOMIC DNA]</scope>
    <source>
        <strain evidence="9 10">Ac Nc2</strain>
    </source>
</reference>
<feature type="transmembrane region" description="Helical" evidence="8">
    <location>
        <begin position="280"/>
        <end position="298"/>
    </location>
</feature>
<dbReference type="PANTHER" id="PTHR31585">
    <property type="entry name" value="FOLATE-BIOPTERIN TRANSPORTER 1, CHLOROPLASTIC"/>
    <property type="match status" value="1"/>
</dbReference>
<keyword evidence="4 8" id="KW-0812">Transmembrane</keyword>
<dbReference type="InterPro" id="IPR036322">
    <property type="entry name" value="WD40_repeat_dom_sf"/>
</dbReference>
<feature type="transmembrane region" description="Helical" evidence="8">
    <location>
        <begin position="441"/>
        <end position="462"/>
    </location>
</feature>
<evidence type="ECO:0000256" key="4">
    <source>
        <dbReference type="ARBA" id="ARBA00022692"/>
    </source>
</evidence>
<feature type="transmembrane region" description="Helical" evidence="8">
    <location>
        <begin position="390"/>
        <end position="412"/>
    </location>
</feature>
<feature type="transmembrane region" description="Helical" evidence="8">
    <location>
        <begin position="471"/>
        <end position="493"/>
    </location>
</feature>
<comment type="similarity">
    <text evidence="2">Belongs to the major facilitator superfamily. Folate-biopterin transporter (TC 2.A.71) family.</text>
</comment>
<keyword evidence="6 8" id="KW-0472">Membrane</keyword>
<evidence type="ECO:0000256" key="5">
    <source>
        <dbReference type="ARBA" id="ARBA00022989"/>
    </source>
</evidence>
<evidence type="ECO:0000256" key="1">
    <source>
        <dbReference type="ARBA" id="ARBA00004141"/>
    </source>
</evidence>
<dbReference type="SMART" id="SM00320">
    <property type="entry name" value="WD40"/>
    <property type="match status" value="4"/>
</dbReference>
<name>A0A024FT71_9STRA</name>
<feature type="transmembrane region" description="Helical" evidence="8">
    <location>
        <begin position="198"/>
        <end position="216"/>
    </location>
</feature>
<gene>
    <name evidence="9" type="ORF">BN9_057620</name>
</gene>
<feature type="transmembrane region" description="Helical" evidence="8">
    <location>
        <begin position="319"/>
        <end position="338"/>
    </location>
</feature>
<dbReference type="SUPFAM" id="SSF50978">
    <property type="entry name" value="WD40 repeat-like"/>
    <property type="match status" value="1"/>
</dbReference>
<feature type="transmembrane region" description="Helical" evidence="8">
    <location>
        <begin position="358"/>
        <end position="378"/>
    </location>
</feature>
<dbReference type="Gene3D" id="2.130.10.10">
    <property type="entry name" value="YVTN repeat-like/Quinoprotein amine dehydrogenase"/>
    <property type="match status" value="2"/>
</dbReference>
<evidence type="ECO:0000256" key="6">
    <source>
        <dbReference type="ARBA" id="ARBA00023136"/>
    </source>
</evidence>
<organism evidence="9 10">
    <name type="scientific">Albugo candida</name>
    <dbReference type="NCBI Taxonomy" id="65357"/>
    <lineage>
        <taxon>Eukaryota</taxon>
        <taxon>Sar</taxon>
        <taxon>Stramenopiles</taxon>
        <taxon>Oomycota</taxon>
        <taxon>Peronosporomycetes</taxon>
        <taxon>Albuginales</taxon>
        <taxon>Albuginaceae</taxon>
        <taxon>Albugo</taxon>
    </lineage>
</organism>
<dbReference type="InterPro" id="IPR001680">
    <property type="entry name" value="WD40_rpt"/>
</dbReference>
<sequence length="1522" mass="171968">MTPTDWIASAKSPELYSLSLSSSYGNERTDAAILRTPGATPISIIHEEYESEDLPKDSMEATPTTIEQEDEHPSTSASNKSFHRTMRFNAHNTRRSTIQSDKSPPYPALVTSRLSCLHYKDADVRDFYESGFSGRNSGALRSGLPPSLFSKEMLGLFSQYAAVGIVYGALPGMIYPLMQNYLNVEGVQTVAARSLLTLPWSFKAFYGILTDCFPIFGYRRRPYIAIGWFICIAMLFCMAWIPLGQPYYTDVSVRHVKPSSYTPEQTATLNPSATMLEGKYTGMMMLATFGYLLADVAADAVVVEYAQREPELTRGRTQSAVYAVRNLFMMLANLFTGFCLNGREYGGDFTFSLTFPQVMLFLGVLVVPVIPITYCCIVEEQVEAPLFGKYMNQLWSVLQQGVVYQVVGYKFFATLFENFTSVALDPIQQYWAKATPMMEKVANIAAIALMAATFSITGRYGLHWNWRRTTFVALIMMLILDATSVFCTTWNIVRNQWFWLGIPVLETIPRGINFILSMYVVVELVKVGQEGAIYGLLSTVSNLAEPFAKTISKNLNAPFNIDNDSIQNDSIELRWAVTKTLILMYSAKIVSLFFLPLLPAQKRETQELRLRRDLDSPTMGFLTIFYLAAAFIYTIVANMLSIIPYTSCTILAGARPWRSVKGRERYPMTGKCVAPTGTRPLMISMREMEALGLKTGKGLRDTVTHKVFQKAEILGEIAHLGFLCPFHPVQEELKKLKGEDLLVIADPQEKYGENWIVCLTRESFEAMISNFISIEETTSDLAPLPSTIEEIVSVYEDRPIIAKAWESPSIHETYEQVRALDVHSKRPLIRLSLCKMSDELGLEYRFTDRTAEHCFVEFRQHRDPAIELFRLEQDIGLQGTPVMTDNSTQTSWFRSINNTIQYEPITMTAAEKQCELKSDKLHAFLHKTLPIVEQVLQQNETLDLFLDPLFHLHAEDVNALGKNENSIREIRGFTDLVYSKNKTIGAIDWHPIKVGIVAVAAASSCNLAKRYDDLENTENSYVLIWNFSDLIHPQLMLEAPQDVEALRYNSLNPHIIAGGLHNGQIVLWDTSKIEGMDRALKGEHEELKKKTPVVKPAYLSYIDASHRRPVRELLWLANGRQVNQQGHVMSSENTMNQFITIAGDGQVCFWDVRFEDPKYRNMSRLRLDRQKMKDSNDIYFVPIYAIALIKVESPGELELKCFCLEKPQDDIDITSSSQFYCATEEGELYYVDWRPFAAIDKQSATDIGMKDSRGPEGAIEHIKWLHEDHYRPTISLNVSPFFSSVILTASEACFHIWSTKTESRPIFISSLFTSAITCAKFSPTRPAVIFIGKSDGVLEVWDFLDQSHAMSVSTGIAACSLTCIEFRPSNTRYVVENTHEIDSKRNASDTKLKANVLPASQAMAPQKDQLMAIGDHNGNLHILEVPSALSRPFTNEHSIMDAFFQRESNRLEAHGENVTFSSRNVKILDKSLDAAHLMEGSDGDDELQLQLQRTDPAGELHSLMDDELFEKMEVEFRNELRI</sequence>
<accession>A0A024FT71</accession>
<dbReference type="Proteomes" id="UP000053237">
    <property type="component" value="Unassembled WGS sequence"/>
</dbReference>
<evidence type="ECO:0000313" key="9">
    <source>
        <dbReference type="EMBL" id="CCI10077.1"/>
    </source>
</evidence>
<evidence type="ECO:0000256" key="7">
    <source>
        <dbReference type="SAM" id="MobiDB-lite"/>
    </source>
</evidence>
<dbReference type="SUPFAM" id="SSF103473">
    <property type="entry name" value="MFS general substrate transporter"/>
    <property type="match status" value="1"/>
</dbReference>
<keyword evidence="10" id="KW-1185">Reference proteome</keyword>
<dbReference type="InParanoid" id="A0A024FT71"/>
<evidence type="ECO:0000313" key="10">
    <source>
        <dbReference type="Proteomes" id="UP000053237"/>
    </source>
</evidence>
<keyword evidence="5 8" id="KW-1133">Transmembrane helix</keyword>
<dbReference type="EMBL" id="CAIX01000083">
    <property type="protein sequence ID" value="CCI10077.1"/>
    <property type="molecule type" value="Genomic_DNA"/>
</dbReference>
<dbReference type="STRING" id="65357.A0A024FT71"/>
<comment type="subcellular location">
    <subcellularLocation>
        <location evidence="1">Membrane</location>
        <topology evidence="1">Multi-pass membrane protein</topology>
    </subcellularLocation>
</comment>
<feature type="transmembrane region" description="Helical" evidence="8">
    <location>
        <begin position="223"/>
        <end position="243"/>
    </location>
</feature>
<comment type="caution">
    <text evidence="9">The sequence shown here is derived from an EMBL/GenBank/DDBJ whole genome shotgun (WGS) entry which is preliminary data.</text>
</comment>
<dbReference type="OrthoDB" id="366230at2759"/>
<feature type="transmembrane region" description="Helical" evidence="8">
    <location>
        <begin position="160"/>
        <end position="178"/>
    </location>
</feature>
<dbReference type="PANTHER" id="PTHR31585:SF5">
    <property type="entry name" value="RNA-BINDING S4 DOMAIN-CONTAINING PROTEIN"/>
    <property type="match status" value="1"/>
</dbReference>
<dbReference type="GO" id="GO:0016020">
    <property type="term" value="C:membrane"/>
    <property type="evidence" value="ECO:0007669"/>
    <property type="project" value="UniProtKB-SubCell"/>
</dbReference>
<evidence type="ECO:0000256" key="2">
    <source>
        <dbReference type="ARBA" id="ARBA00007015"/>
    </source>
</evidence>
<dbReference type="Pfam" id="PF03092">
    <property type="entry name" value="BT1"/>
    <property type="match status" value="1"/>
</dbReference>
<dbReference type="InterPro" id="IPR015943">
    <property type="entry name" value="WD40/YVTN_repeat-like_dom_sf"/>
</dbReference>
<feature type="region of interest" description="Disordered" evidence="7">
    <location>
        <begin position="50"/>
        <end position="82"/>
    </location>
</feature>
<keyword evidence="3" id="KW-0813">Transport</keyword>
<feature type="transmembrane region" description="Helical" evidence="8">
    <location>
        <begin position="621"/>
        <end position="645"/>
    </location>
</feature>
<feature type="compositionally biased region" description="Basic and acidic residues" evidence="7">
    <location>
        <begin position="50"/>
        <end position="59"/>
    </location>
</feature>
<evidence type="ECO:0000256" key="3">
    <source>
        <dbReference type="ARBA" id="ARBA00022448"/>
    </source>
</evidence>
<feature type="transmembrane region" description="Helical" evidence="8">
    <location>
        <begin position="582"/>
        <end position="600"/>
    </location>
</feature>
<protein>
    <submittedName>
        <fullName evidence="9">Uncharacterized protein</fullName>
    </submittedName>
</protein>
<proteinExistence type="inferred from homology"/>
<dbReference type="InterPro" id="IPR039309">
    <property type="entry name" value="BT1"/>
</dbReference>
<dbReference type="InterPro" id="IPR036259">
    <property type="entry name" value="MFS_trans_sf"/>
</dbReference>